<dbReference type="EMBL" id="BSRI01000001">
    <property type="protein sequence ID" value="GLV55428.1"/>
    <property type="molecule type" value="Genomic_DNA"/>
</dbReference>
<evidence type="ECO:0000313" key="1">
    <source>
        <dbReference type="EMBL" id="GLV55428.1"/>
    </source>
</evidence>
<keyword evidence="2" id="KW-1185">Reference proteome</keyword>
<gene>
    <name evidence="1" type="ORF">KDH_22720</name>
</gene>
<sequence length="60" mass="6578">MTPINNAIGRDVLKNNKHITVIKIKLYDKGSSDIALFFVIMATLPGRGGSENAAGWYEAR</sequence>
<reference evidence="1 2" key="1">
    <citation type="submission" date="2023-02" db="EMBL/GenBank/DDBJ databases">
        <title>Dictyobacter halimunensis sp. nov., a new member of the class Ktedonobacteria from forest soil in a geothermal area.</title>
        <authorList>
            <person name="Rachmania M.K."/>
            <person name="Ningsih F."/>
            <person name="Sakai Y."/>
            <person name="Yabe S."/>
            <person name="Yokota A."/>
            <person name="Sjamsuridzal W."/>
        </authorList>
    </citation>
    <scope>NUCLEOTIDE SEQUENCE [LARGE SCALE GENOMIC DNA]</scope>
    <source>
        <strain evidence="1 2">S3.2.2.5</strain>
    </source>
</reference>
<evidence type="ECO:0000313" key="2">
    <source>
        <dbReference type="Proteomes" id="UP001344906"/>
    </source>
</evidence>
<name>A0ABQ6FSG2_9CHLR</name>
<accession>A0ABQ6FSG2</accession>
<proteinExistence type="predicted"/>
<protein>
    <submittedName>
        <fullName evidence="1">Uncharacterized protein</fullName>
    </submittedName>
</protein>
<dbReference type="Proteomes" id="UP001344906">
    <property type="component" value="Unassembled WGS sequence"/>
</dbReference>
<organism evidence="1 2">
    <name type="scientific">Dictyobacter halimunensis</name>
    <dbReference type="NCBI Taxonomy" id="3026934"/>
    <lineage>
        <taxon>Bacteria</taxon>
        <taxon>Bacillati</taxon>
        <taxon>Chloroflexota</taxon>
        <taxon>Ktedonobacteria</taxon>
        <taxon>Ktedonobacterales</taxon>
        <taxon>Dictyobacteraceae</taxon>
        <taxon>Dictyobacter</taxon>
    </lineage>
</organism>
<comment type="caution">
    <text evidence="1">The sequence shown here is derived from an EMBL/GenBank/DDBJ whole genome shotgun (WGS) entry which is preliminary data.</text>
</comment>